<keyword evidence="6" id="KW-0414">Isoprene biosynthesis</keyword>
<dbReference type="EMBL" id="NZBU01000001">
    <property type="protein sequence ID" value="MAG21736.1"/>
    <property type="molecule type" value="Genomic_DNA"/>
</dbReference>
<gene>
    <name evidence="8" type="ORF">CL943_00325</name>
</gene>
<evidence type="ECO:0000256" key="3">
    <source>
        <dbReference type="ARBA" id="ARBA00022679"/>
    </source>
</evidence>
<evidence type="ECO:0000256" key="5">
    <source>
        <dbReference type="ARBA" id="ARBA00022842"/>
    </source>
</evidence>
<dbReference type="PROSITE" id="PS00723">
    <property type="entry name" value="POLYPRENYL_SYNTHASE_1"/>
    <property type="match status" value="1"/>
</dbReference>
<dbReference type="Gene3D" id="1.10.600.10">
    <property type="entry name" value="Farnesyl Diphosphate Synthase"/>
    <property type="match status" value="1"/>
</dbReference>
<dbReference type="PANTHER" id="PTHR43281:SF1">
    <property type="entry name" value="FARNESYL DIPHOSPHATE SYNTHASE"/>
    <property type="match status" value="1"/>
</dbReference>
<dbReference type="FunFam" id="1.10.600.10:FF:000001">
    <property type="entry name" value="Geranylgeranyl diphosphate synthase"/>
    <property type="match status" value="1"/>
</dbReference>
<evidence type="ECO:0000256" key="4">
    <source>
        <dbReference type="ARBA" id="ARBA00022723"/>
    </source>
</evidence>
<evidence type="ECO:0000313" key="9">
    <source>
        <dbReference type="Proteomes" id="UP000226592"/>
    </source>
</evidence>
<comment type="cofactor">
    <cofactor evidence="1">
        <name>Mg(2+)</name>
        <dbReference type="ChEBI" id="CHEBI:18420"/>
    </cofactor>
</comment>
<evidence type="ECO:0000256" key="2">
    <source>
        <dbReference type="ARBA" id="ARBA00006706"/>
    </source>
</evidence>
<organism evidence="8 9">
    <name type="scientific">Candidatus Iainarchaeum sp</name>
    <dbReference type="NCBI Taxonomy" id="3101447"/>
    <lineage>
        <taxon>Archaea</taxon>
        <taxon>Candidatus Iainarchaeota</taxon>
        <taxon>Candidatus Iainarchaeia</taxon>
        <taxon>Candidatus Iainarchaeales</taxon>
        <taxon>Candidatus Iainarchaeaceae</taxon>
        <taxon>Candidatus Iainarchaeum</taxon>
    </lineage>
</organism>
<dbReference type="SFLD" id="SFLDS00005">
    <property type="entry name" value="Isoprenoid_Synthase_Type_I"/>
    <property type="match status" value="1"/>
</dbReference>
<comment type="similarity">
    <text evidence="2 7">Belongs to the FPP/GGPP synthase family.</text>
</comment>
<evidence type="ECO:0000256" key="7">
    <source>
        <dbReference type="RuleBase" id="RU004466"/>
    </source>
</evidence>
<dbReference type="InterPro" id="IPR008949">
    <property type="entry name" value="Isoprenoid_synthase_dom_sf"/>
</dbReference>
<evidence type="ECO:0000313" key="8">
    <source>
        <dbReference type="EMBL" id="MAG21736.1"/>
    </source>
</evidence>
<dbReference type="SUPFAM" id="SSF48576">
    <property type="entry name" value="Terpenoid synthases"/>
    <property type="match status" value="1"/>
</dbReference>
<dbReference type="CDD" id="cd00685">
    <property type="entry name" value="Trans_IPPS_HT"/>
    <property type="match status" value="1"/>
</dbReference>
<sequence length="292" mass="32058">MKYFLQVFLVMDIKQFVQDNQELIEAALEDAVPAVSVYPEKLHHAIHYSLFDGAKRIRPVLAIAVAESLGYKAEKVLPAAVAIELAHTGSIILDDLPCVDNSDERRGKAACHKAFGESTAILAACSLLDRLYAVIVEGLQEQNVESEKVLEVVKIISGAIGSGGVVVGQFTDIELQRTELDAKQLEFIHKKKTASMFVAVVDSAAVICEASAEAREALRAYAENLGIAFQLKDDLLDKEQKNEINAVKVYGEEKTAQLEEEFTAKALSALEPLGEKAELLEELATYLKERQR</sequence>
<dbReference type="PANTHER" id="PTHR43281">
    <property type="entry name" value="FARNESYL DIPHOSPHATE SYNTHASE"/>
    <property type="match status" value="1"/>
</dbReference>
<keyword evidence="5" id="KW-0460">Magnesium</keyword>
<dbReference type="InterPro" id="IPR000092">
    <property type="entry name" value="Polyprenyl_synt"/>
</dbReference>
<name>A0A2D6LZY0_9ARCH</name>
<protein>
    <submittedName>
        <fullName evidence="8">Geranyl transferase</fullName>
    </submittedName>
</protein>
<dbReference type="InterPro" id="IPR033749">
    <property type="entry name" value="Polyprenyl_synt_CS"/>
</dbReference>
<dbReference type="GO" id="GO:0008299">
    <property type="term" value="P:isoprenoid biosynthetic process"/>
    <property type="evidence" value="ECO:0007669"/>
    <property type="project" value="UniProtKB-KW"/>
</dbReference>
<keyword evidence="4" id="KW-0479">Metal-binding</keyword>
<evidence type="ECO:0000256" key="1">
    <source>
        <dbReference type="ARBA" id="ARBA00001946"/>
    </source>
</evidence>
<dbReference type="PROSITE" id="PS00444">
    <property type="entry name" value="POLYPRENYL_SYNTHASE_2"/>
    <property type="match status" value="1"/>
</dbReference>
<proteinExistence type="inferred from homology"/>
<keyword evidence="3 7" id="KW-0808">Transferase</keyword>
<dbReference type="Pfam" id="PF00348">
    <property type="entry name" value="polyprenyl_synt"/>
    <property type="match status" value="1"/>
</dbReference>
<dbReference type="GO" id="GO:0004659">
    <property type="term" value="F:prenyltransferase activity"/>
    <property type="evidence" value="ECO:0007669"/>
    <property type="project" value="InterPro"/>
</dbReference>
<dbReference type="Proteomes" id="UP000226592">
    <property type="component" value="Unassembled WGS sequence"/>
</dbReference>
<accession>A0A2D6LZY0</accession>
<dbReference type="AlphaFoldDB" id="A0A2D6LZY0"/>
<dbReference type="GO" id="GO:0046872">
    <property type="term" value="F:metal ion binding"/>
    <property type="evidence" value="ECO:0007669"/>
    <property type="project" value="UniProtKB-KW"/>
</dbReference>
<reference evidence="9" key="1">
    <citation type="submission" date="2017-09" db="EMBL/GenBank/DDBJ databases">
        <title>The Reconstruction of 2,631 Draft Metagenome-Assembled Genomes from the Global Oceans.</title>
        <authorList>
            <person name="Tully B.J."/>
            <person name="Graham E.D."/>
            <person name="Heidelberg J.F."/>
        </authorList>
    </citation>
    <scope>NUCLEOTIDE SEQUENCE [LARGE SCALE GENOMIC DNA]</scope>
</reference>
<comment type="caution">
    <text evidence="8">The sequence shown here is derived from an EMBL/GenBank/DDBJ whole genome shotgun (WGS) entry which is preliminary data.</text>
</comment>
<evidence type="ECO:0000256" key="6">
    <source>
        <dbReference type="ARBA" id="ARBA00023229"/>
    </source>
</evidence>